<evidence type="ECO:0000313" key="8">
    <source>
        <dbReference type="EnsemblPlants" id="Solyc10g018355.1.1.1"/>
    </source>
</evidence>
<keyword evidence="2" id="KW-0805">Transcription regulation</keyword>
<name>A0A3Q7J8E7_SOLLC</name>
<comment type="subcellular location">
    <subcellularLocation>
        <location evidence="1">Nucleus</location>
    </subcellularLocation>
</comment>
<dbReference type="InterPro" id="IPR002100">
    <property type="entry name" value="TF_MADSbox"/>
</dbReference>
<protein>
    <recommendedName>
        <fullName evidence="7">MADS-box domain-containing protein</fullName>
    </recommendedName>
</protein>
<evidence type="ECO:0000256" key="2">
    <source>
        <dbReference type="ARBA" id="ARBA00023015"/>
    </source>
</evidence>
<evidence type="ECO:0000256" key="3">
    <source>
        <dbReference type="ARBA" id="ARBA00023125"/>
    </source>
</evidence>
<dbReference type="InterPro" id="IPR033897">
    <property type="entry name" value="SRF-like_MADS-box"/>
</dbReference>
<evidence type="ECO:0000256" key="1">
    <source>
        <dbReference type="ARBA" id="ARBA00004123"/>
    </source>
</evidence>
<dbReference type="CDD" id="cd00266">
    <property type="entry name" value="MADS_SRF_like"/>
    <property type="match status" value="1"/>
</dbReference>
<dbReference type="InParanoid" id="A0A3Q7J8E7"/>
<feature type="coiled-coil region" evidence="6">
    <location>
        <begin position="87"/>
        <end position="114"/>
    </location>
</feature>
<dbReference type="Pfam" id="PF00319">
    <property type="entry name" value="SRF-TF"/>
    <property type="match status" value="1"/>
</dbReference>
<reference evidence="8" key="2">
    <citation type="submission" date="2019-01" db="UniProtKB">
        <authorList>
            <consortium name="EnsemblPlants"/>
        </authorList>
    </citation>
    <scope>IDENTIFICATION</scope>
    <source>
        <strain evidence="8">cv. Heinz 1706</strain>
    </source>
</reference>
<dbReference type="Gramene" id="Solyc10g018355.1.1">
    <property type="protein sequence ID" value="Solyc10g018355.1.1.1"/>
    <property type="gene ID" value="Solyc10g018355.1"/>
</dbReference>
<dbReference type="InterPro" id="IPR050142">
    <property type="entry name" value="MADS-box/MEF2_TF"/>
</dbReference>
<dbReference type="PRINTS" id="PR00404">
    <property type="entry name" value="MADSDOMAIN"/>
</dbReference>
<dbReference type="PANTHER" id="PTHR48019">
    <property type="entry name" value="SERUM RESPONSE FACTOR HOMOLOG"/>
    <property type="match status" value="1"/>
</dbReference>
<reference evidence="8" key="1">
    <citation type="journal article" date="2012" name="Nature">
        <title>The tomato genome sequence provides insights into fleshy fruit evolution.</title>
        <authorList>
            <consortium name="Tomato Genome Consortium"/>
        </authorList>
    </citation>
    <scope>NUCLEOTIDE SEQUENCE [LARGE SCALE GENOMIC DNA]</scope>
    <source>
        <strain evidence="8">cv. Heinz 1706</strain>
    </source>
</reference>
<dbReference type="GO" id="GO:0000978">
    <property type="term" value="F:RNA polymerase II cis-regulatory region sequence-specific DNA binding"/>
    <property type="evidence" value="ECO:0000318"/>
    <property type="project" value="GO_Central"/>
</dbReference>
<keyword evidence="4" id="KW-0804">Transcription</keyword>
<dbReference type="OMA" id="MNGEEVC"/>
<evidence type="ECO:0000256" key="6">
    <source>
        <dbReference type="SAM" id="Coils"/>
    </source>
</evidence>
<evidence type="ECO:0000256" key="4">
    <source>
        <dbReference type="ARBA" id="ARBA00023163"/>
    </source>
</evidence>
<accession>A0A3Q7J8E7</accession>
<evidence type="ECO:0000256" key="5">
    <source>
        <dbReference type="ARBA" id="ARBA00023242"/>
    </source>
</evidence>
<sequence length="259" mass="29590">MPRKKVILALIENETERKVSYKKRLIGLLKKAKELNTLCDIEMTLIIYSPYSDEPKVFPNLVATINTFQKFKELEALERSKNMVTKEEFTKKRIKKLQKKLLKIRKENRIKEMTNEMHKVLNGKIISIDMNPFYLNDLSYIIKKNLLLIRKIMEKNDGDEGSTSNVPQSTPSITMTSMMSSPIIDLPFTAMTPQMDPLAEIPSMGASIPIHNYQNSTDISQSPSFIDLLNLNDDDFVTLLDDLSLSNASDQDSNPSNNK</sequence>
<dbReference type="EnsemblPlants" id="Solyc10g018355.1.1">
    <property type="protein sequence ID" value="Solyc10g018355.1.1.1"/>
    <property type="gene ID" value="Solyc10g018355.1"/>
</dbReference>
<keyword evidence="9" id="KW-1185">Reference proteome</keyword>
<dbReference type="GO" id="GO:0005634">
    <property type="term" value="C:nucleus"/>
    <property type="evidence" value="ECO:0007669"/>
    <property type="project" value="UniProtKB-SubCell"/>
</dbReference>
<dbReference type="GO" id="GO:0006357">
    <property type="term" value="P:regulation of transcription by RNA polymerase II"/>
    <property type="evidence" value="ECO:0000318"/>
    <property type="project" value="GO_Central"/>
</dbReference>
<dbReference type="GO" id="GO:0000981">
    <property type="term" value="F:DNA-binding transcription factor activity, RNA polymerase II-specific"/>
    <property type="evidence" value="ECO:0000318"/>
    <property type="project" value="GO_Central"/>
</dbReference>
<organism evidence="8">
    <name type="scientific">Solanum lycopersicum</name>
    <name type="common">Tomato</name>
    <name type="synonym">Lycopersicon esculentum</name>
    <dbReference type="NCBI Taxonomy" id="4081"/>
    <lineage>
        <taxon>Eukaryota</taxon>
        <taxon>Viridiplantae</taxon>
        <taxon>Streptophyta</taxon>
        <taxon>Embryophyta</taxon>
        <taxon>Tracheophyta</taxon>
        <taxon>Spermatophyta</taxon>
        <taxon>Magnoliopsida</taxon>
        <taxon>eudicotyledons</taxon>
        <taxon>Gunneridae</taxon>
        <taxon>Pentapetalae</taxon>
        <taxon>asterids</taxon>
        <taxon>lamiids</taxon>
        <taxon>Solanales</taxon>
        <taxon>Solanaceae</taxon>
        <taxon>Solanoideae</taxon>
        <taxon>Solaneae</taxon>
        <taxon>Solanum</taxon>
        <taxon>Solanum subgen. Lycopersicon</taxon>
    </lineage>
</organism>
<dbReference type="GO" id="GO:0045944">
    <property type="term" value="P:positive regulation of transcription by RNA polymerase II"/>
    <property type="evidence" value="ECO:0007669"/>
    <property type="project" value="InterPro"/>
</dbReference>
<dbReference type="STRING" id="4081.A0A3Q7J8E7"/>
<evidence type="ECO:0000313" key="9">
    <source>
        <dbReference type="Proteomes" id="UP000004994"/>
    </source>
</evidence>
<proteinExistence type="predicted"/>
<dbReference type="AlphaFoldDB" id="A0A3Q7J8E7"/>
<dbReference type="SMART" id="SM00432">
    <property type="entry name" value="MADS"/>
    <property type="match status" value="1"/>
</dbReference>
<dbReference type="Proteomes" id="UP000004994">
    <property type="component" value="Chromosome 10"/>
</dbReference>
<dbReference type="InterPro" id="IPR036879">
    <property type="entry name" value="TF_MADSbox_sf"/>
</dbReference>
<keyword evidence="5" id="KW-0539">Nucleus</keyword>
<keyword evidence="6" id="KW-0175">Coiled coil</keyword>
<dbReference type="SUPFAM" id="SSF55455">
    <property type="entry name" value="SRF-like"/>
    <property type="match status" value="1"/>
</dbReference>
<evidence type="ECO:0000259" key="7">
    <source>
        <dbReference type="PROSITE" id="PS50066"/>
    </source>
</evidence>
<dbReference type="PROSITE" id="PS50066">
    <property type="entry name" value="MADS_BOX_2"/>
    <property type="match status" value="1"/>
</dbReference>
<dbReference type="GO" id="GO:0046983">
    <property type="term" value="F:protein dimerization activity"/>
    <property type="evidence" value="ECO:0007669"/>
    <property type="project" value="InterPro"/>
</dbReference>
<feature type="domain" description="MADS-box" evidence="7">
    <location>
        <begin position="1"/>
        <end position="49"/>
    </location>
</feature>
<keyword evidence="3" id="KW-0238">DNA-binding</keyword>
<dbReference type="Gene3D" id="3.40.1810.10">
    <property type="entry name" value="Transcription factor, MADS-box"/>
    <property type="match status" value="1"/>
</dbReference>